<dbReference type="GO" id="GO:0005680">
    <property type="term" value="C:anaphase-promoting complex"/>
    <property type="evidence" value="ECO:0007669"/>
    <property type="project" value="InterPro"/>
</dbReference>
<dbReference type="Proteomes" id="UP000270094">
    <property type="component" value="Unassembled WGS sequence"/>
</dbReference>
<dbReference type="AlphaFoldDB" id="A0A3P7L096"/>
<accession>A0A3P7L096</accession>
<reference evidence="4 5" key="1">
    <citation type="submission" date="2018-11" db="EMBL/GenBank/DDBJ databases">
        <authorList>
            <consortium name="Pathogen Informatics"/>
        </authorList>
    </citation>
    <scope>NUCLEOTIDE SEQUENCE [LARGE SCALE GENOMIC DNA]</scope>
</reference>
<dbReference type="PANTHER" id="PTHR12827">
    <property type="entry name" value="MEIOTIC CHECKPOINT REGULATOR TSG24 FAMILY MEMBER"/>
    <property type="match status" value="1"/>
</dbReference>
<keyword evidence="3" id="KW-0131">Cell cycle</keyword>
<dbReference type="InterPro" id="IPR024990">
    <property type="entry name" value="Apc1"/>
</dbReference>
<keyword evidence="5" id="KW-1185">Reference proteome</keyword>
<dbReference type="GO" id="GO:0051301">
    <property type="term" value="P:cell division"/>
    <property type="evidence" value="ECO:0007669"/>
    <property type="project" value="UniProtKB-KW"/>
</dbReference>
<proteinExistence type="predicted"/>
<evidence type="ECO:0000313" key="4">
    <source>
        <dbReference type="EMBL" id="VDM72842.1"/>
    </source>
</evidence>
<evidence type="ECO:0000256" key="3">
    <source>
        <dbReference type="ARBA" id="ARBA00023306"/>
    </source>
</evidence>
<evidence type="ECO:0000256" key="1">
    <source>
        <dbReference type="ARBA" id="ARBA00022618"/>
    </source>
</evidence>
<protein>
    <submittedName>
        <fullName evidence="4">Uncharacterized protein</fullName>
    </submittedName>
</protein>
<evidence type="ECO:0000313" key="5">
    <source>
        <dbReference type="Proteomes" id="UP000270094"/>
    </source>
</evidence>
<dbReference type="PANTHER" id="PTHR12827:SF3">
    <property type="entry name" value="ANAPHASE-PROMOTING COMPLEX SUBUNIT 1"/>
    <property type="match status" value="1"/>
</dbReference>
<name>A0A3P7L096_STRVU</name>
<feature type="non-terminal residue" evidence="4">
    <location>
        <position position="173"/>
    </location>
</feature>
<dbReference type="OrthoDB" id="26401at2759"/>
<gene>
    <name evidence="4" type="ORF">SVUK_LOCUS7840</name>
</gene>
<dbReference type="EMBL" id="UYYB01027525">
    <property type="protein sequence ID" value="VDM72842.1"/>
    <property type="molecule type" value="Genomic_DNA"/>
</dbReference>
<organism evidence="4 5">
    <name type="scientific">Strongylus vulgaris</name>
    <name type="common">Blood worm</name>
    <dbReference type="NCBI Taxonomy" id="40348"/>
    <lineage>
        <taxon>Eukaryota</taxon>
        <taxon>Metazoa</taxon>
        <taxon>Ecdysozoa</taxon>
        <taxon>Nematoda</taxon>
        <taxon>Chromadorea</taxon>
        <taxon>Rhabditida</taxon>
        <taxon>Rhabditina</taxon>
        <taxon>Rhabditomorpha</taxon>
        <taxon>Strongyloidea</taxon>
        <taxon>Strongylidae</taxon>
        <taxon>Strongylus</taxon>
    </lineage>
</organism>
<dbReference type="GO" id="GO:0007091">
    <property type="term" value="P:metaphase/anaphase transition of mitotic cell cycle"/>
    <property type="evidence" value="ECO:0007669"/>
    <property type="project" value="TreeGrafter"/>
</dbReference>
<keyword evidence="2" id="KW-0498">Mitosis</keyword>
<dbReference type="GO" id="GO:0060090">
    <property type="term" value="F:molecular adaptor activity"/>
    <property type="evidence" value="ECO:0007669"/>
    <property type="project" value="TreeGrafter"/>
</dbReference>
<keyword evidence="1" id="KW-0132">Cell division</keyword>
<evidence type="ECO:0000256" key="2">
    <source>
        <dbReference type="ARBA" id="ARBA00022776"/>
    </source>
</evidence>
<dbReference type="GO" id="GO:0031145">
    <property type="term" value="P:anaphase-promoting complex-dependent catabolic process"/>
    <property type="evidence" value="ECO:0007669"/>
    <property type="project" value="TreeGrafter"/>
</dbReference>
<sequence length="173" mass="20258">MMLTSMGILNVGRGKVETIRFARYRRCHDYELSYWSHYLWKYHEEMSLHRAMAMLFLGDGRYGFKRDNLSIALLVISMYPIVAHNVADNRLYHQPLRFLWTHAVEPRLLVPVCRSKNKPIQCDVEIRFKNPSMSLPYYYGLAPMVLPPLDDVISIALRGPGVEELHFDLTNEK</sequence>
<dbReference type="GO" id="GO:0070979">
    <property type="term" value="P:protein K11-linked ubiquitination"/>
    <property type="evidence" value="ECO:0007669"/>
    <property type="project" value="TreeGrafter"/>
</dbReference>